<name>A0AC61MX23_9FIRM</name>
<evidence type="ECO:0000313" key="1">
    <source>
        <dbReference type="EMBL" id="QQK08073.1"/>
    </source>
</evidence>
<gene>
    <name evidence="1" type="ORF">JFY71_00625</name>
</gene>
<dbReference type="Proteomes" id="UP000595814">
    <property type="component" value="Chromosome"/>
</dbReference>
<proteinExistence type="predicted"/>
<protein>
    <submittedName>
        <fullName evidence="1">Crp/Fnr family transcriptional regulator</fullName>
    </submittedName>
</protein>
<dbReference type="EMBL" id="CP066744">
    <property type="protein sequence ID" value="QQK08073.1"/>
    <property type="molecule type" value="Genomic_DNA"/>
</dbReference>
<organism evidence="1 2">
    <name type="scientific">Miniphocaeibacter halophilus</name>
    <dbReference type="NCBI Taxonomy" id="2931922"/>
    <lineage>
        <taxon>Bacteria</taxon>
        <taxon>Bacillati</taxon>
        <taxon>Bacillota</taxon>
        <taxon>Tissierellia</taxon>
        <taxon>Tissierellales</taxon>
        <taxon>Peptoniphilaceae</taxon>
        <taxon>Miniphocaeibacter</taxon>
    </lineage>
</organism>
<reference evidence="1 2" key="1">
    <citation type="journal article" date="2022" name="Int. J. Syst. Evol. Microbiol.">
        <title>Miniphocaeibacter halophilus sp. nov., an ammonium-tolerant acetate-producing bacterium isolated from a biogas system.</title>
        <authorList>
            <person name="Schnurer A."/>
            <person name="Singh A."/>
            <person name="Bi S."/>
            <person name="Qiao W."/>
            <person name="Westerholm M."/>
        </authorList>
    </citation>
    <scope>NUCLEOTIDE SEQUENCE [LARGE SCALE GENOMIC DNA]</scope>
    <source>
        <strain evidence="1 2">AMB_01</strain>
    </source>
</reference>
<keyword evidence="2" id="KW-1185">Reference proteome</keyword>
<evidence type="ECO:0000313" key="2">
    <source>
        <dbReference type="Proteomes" id="UP000595814"/>
    </source>
</evidence>
<accession>A0AC61MX23</accession>
<sequence length="218" mass="25510">MKDFKSLLNYDIFKGILEDEMKPMFNCIGIYSKKYYKNEYIYFDGNELNNIGLIYKGTVHMIKEDYWGNKSIFMIMNRGEIFGESYICSDILTSSVSFYANTDCEIIFLPFSRVLKTCKNSCQFHNRLIENMVTEIAKKNIQLIEKVDILSKRTIREKIMTYLSQIAQISGEKSFVLPMGRNELSEYLGVNRSALSRELAQMKKEKIIDFSKNTFEIL</sequence>